<dbReference type="PaxDb" id="30732-ENSOMEP00000007931"/>
<evidence type="ECO:0000256" key="3">
    <source>
        <dbReference type="SAM" id="MobiDB-lite"/>
    </source>
</evidence>
<feature type="compositionally biased region" description="Low complexity" evidence="3">
    <location>
        <begin position="115"/>
        <end position="127"/>
    </location>
</feature>
<dbReference type="FunFam" id="2.30.30.40:FF:000016">
    <property type="entry name" value="RIMS-binding protein 2 isoform X2"/>
    <property type="match status" value="1"/>
</dbReference>
<dbReference type="Ensembl" id="ENSOMET00000003280.1">
    <property type="protein sequence ID" value="ENSOMEP00000007931.1"/>
    <property type="gene ID" value="ENSOMEG00000009085.1"/>
</dbReference>
<accession>A0A3B3BQP4</accession>
<evidence type="ECO:0000313" key="5">
    <source>
        <dbReference type="Ensembl" id="ENSOMEP00000007931.1"/>
    </source>
</evidence>
<dbReference type="InterPro" id="IPR036028">
    <property type="entry name" value="SH3-like_dom_sf"/>
</dbReference>
<reference evidence="5" key="1">
    <citation type="submission" date="2025-08" db="UniProtKB">
        <authorList>
            <consortium name="Ensembl"/>
        </authorList>
    </citation>
    <scope>IDENTIFICATION</scope>
</reference>
<reference evidence="5" key="2">
    <citation type="submission" date="2025-09" db="UniProtKB">
        <authorList>
            <consortium name="Ensembl"/>
        </authorList>
    </citation>
    <scope>IDENTIFICATION</scope>
</reference>
<dbReference type="SMART" id="SM00326">
    <property type="entry name" value="SH3"/>
    <property type="match status" value="1"/>
</dbReference>
<dbReference type="InterPro" id="IPR035755">
    <property type="entry name" value="RIM-BP_SH3_3"/>
</dbReference>
<feature type="compositionally biased region" description="Polar residues" evidence="3">
    <location>
        <begin position="83"/>
        <end position="105"/>
    </location>
</feature>
<protein>
    <recommendedName>
        <fullName evidence="4">SH3 domain-containing protein</fullName>
    </recommendedName>
</protein>
<dbReference type="InterPro" id="IPR001452">
    <property type="entry name" value="SH3_domain"/>
</dbReference>
<proteinExistence type="predicted"/>
<keyword evidence="1 2" id="KW-0728">SH3 domain</keyword>
<dbReference type="AlphaFoldDB" id="A0A3B3BQP4"/>
<dbReference type="SUPFAM" id="SSF50044">
    <property type="entry name" value="SH3-domain"/>
    <property type="match status" value="1"/>
</dbReference>
<evidence type="ECO:0000313" key="6">
    <source>
        <dbReference type="Proteomes" id="UP000261560"/>
    </source>
</evidence>
<keyword evidence="6" id="KW-1185">Reference proteome</keyword>
<feature type="domain" description="SH3" evidence="4">
    <location>
        <begin position="1"/>
        <end position="63"/>
    </location>
</feature>
<dbReference type="InterPro" id="IPR040325">
    <property type="entry name" value="RIMBP1/2/3"/>
</dbReference>
<evidence type="ECO:0000259" key="4">
    <source>
        <dbReference type="PROSITE" id="PS50002"/>
    </source>
</evidence>
<feature type="region of interest" description="Disordered" evidence="3">
    <location>
        <begin position="64"/>
        <end position="184"/>
    </location>
</feature>
<dbReference type="OMA" id="ERPRIWA"/>
<evidence type="ECO:0000256" key="1">
    <source>
        <dbReference type="ARBA" id="ARBA00022443"/>
    </source>
</evidence>
<dbReference type="Proteomes" id="UP000261560">
    <property type="component" value="Unplaced"/>
</dbReference>
<dbReference type="STRING" id="30732.ENSOMEP00000007931"/>
<dbReference type="PANTHER" id="PTHR14234">
    <property type="entry name" value="RIM BINDING PROTEIN-RELATED"/>
    <property type="match status" value="1"/>
</dbReference>
<dbReference type="GeneTree" id="ENSGT00950000183203"/>
<dbReference type="PANTHER" id="PTHR14234:SF20">
    <property type="entry name" value="PERIPHERAL-TYPE BENZODIAZEPINE RECEPTOR-ASSOCIATED PROTEIN 1"/>
    <property type="match status" value="1"/>
</dbReference>
<dbReference type="Gene3D" id="2.30.30.40">
    <property type="entry name" value="SH3 Domains"/>
    <property type="match status" value="1"/>
</dbReference>
<dbReference type="PROSITE" id="PS50002">
    <property type="entry name" value="SH3"/>
    <property type="match status" value="1"/>
</dbReference>
<dbReference type="CDD" id="cd12013">
    <property type="entry name" value="SH3_RIM-BP_3"/>
    <property type="match status" value="1"/>
</dbReference>
<sequence length="184" mass="19493">MIAIFDYDPRESSPNTDIEAELTFSAGDVIHVFGDMDEDGFFYGDLNGHRGLVPSNFLQAFPDEAPAEAACAPPPPEPKKESQVTSTEPQCSGPSSLEETLNLQSEVPHLVKNEPTPSDPATSTSSDPDPPPGPANVAACYSSPAPLPSDSPAPADCSAQAKKKKGFFSKGKKLFRKLGSSKKE</sequence>
<organism evidence="5 6">
    <name type="scientific">Oryzias melastigma</name>
    <name type="common">Marine medaka</name>
    <dbReference type="NCBI Taxonomy" id="30732"/>
    <lineage>
        <taxon>Eukaryota</taxon>
        <taxon>Metazoa</taxon>
        <taxon>Chordata</taxon>
        <taxon>Craniata</taxon>
        <taxon>Vertebrata</taxon>
        <taxon>Euteleostomi</taxon>
        <taxon>Actinopterygii</taxon>
        <taxon>Neopterygii</taxon>
        <taxon>Teleostei</taxon>
        <taxon>Neoteleostei</taxon>
        <taxon>Acanthomorphata</taxon>
        <taxon>Ovalentaria</taxon>
        <taxon>Atherinomorphae</taxon>
        <taxon>Beloniformes</taxon>
        <taxon>Adrianichthyidae</taxon>
        <taxon>Oryziinae</taxon>
        <taxon>Oryzias</taxon>
    </lineage>
</organism>
<feature type="compositionally biased region" description="Basic residues" evidence="3">
    <location>
        <begin position="161"/>
        <end position="184"/>
    </location>
</feature>
<name>A0A3B3BQP4_ORYME</name>
<evidence type="ECO:0000256" key="2">
    <source>
        <dbReference type="PROSITE-ProRule" id="PRU00192"/>
    </source>
</evidence>
<dbReference type="Pfam" id="PF07653">
    <property type="entry name" value="SH3_2"/>
    <property type="match status" value="1"/>
</dbReference>